<comment type="caution">
    <text evidence="15">The sequence shown here is derived from an EMBL/GenBank/DDBJ whole genome shotgun (WGS) entry which is preliminary data.</text>
</comment>
<evidence type="ECO:0000256" key="9">
    <source>
        <dbReference type="ARBA" id="ARBA00062716"/>
    </source>
</evidence>
<dbReference type="OrthoDB" id="413467at2759"/>
<proteinExistence type="inferred from homology"/>
<dbReference type="PANTHER" id="PTHR22780">
    <property type="entry name" value="ADAPTIN, ALPHA/GAMMA/EPSILON"/>
    <property type="match status" value="1"/>
</dbReference>
<dbReference type="InterPro" id="IPR003164">
    <property type="entry name" value="Clathrin_a-adaptin_app_sub_C"/>
</dbReference>
<reference evidence="15 16" key="1">
    <citation type="journal article" date="2016" name="Genome Biol. Evol.">
        <title>Gene Family Evolution Reflects Adaptation to Soil Environmental Stressors in the Genome of the Collembolan Orchesella cincta.</title>
        <authorList>
            <person name="Faddeeva-Vakhrusheva A."/>
            <person name="Derks M.F."/>
            <person name="Anvar S.Y."/>
            <person name="Agamennone V."/>
            <person name="Suring W."/>
            <person name="Smit S."/>
            <person name="van Straalen N.M."/>
            <person name="Roelofs D."/>
        </authorList>
    </citation>
    <scope>NUCLEOTIDE SEQUENCE [LARGE SCALE GENOMIC DNA]</scope>
    <source>
        <tissue evidence="15">Mixed pool</tissue>
    </source>
</reference>
<dbReference type="SUPFAM" id="SSF49348">
    <property type="entry name" value="Clathrin adaptor appendage domain"/>
    <property type="match status" value="1"/>
</dbReference>
<comment type="subcellular location">
    <subcellularLocation>
        <location evidence="2">Cell membrane</location>
        <topology evidence="2">Peripheral membrane protein</topology>
        <orientation evidence="2">Cytoplasmic side</orientation>
    </subcellularLocation>
    <subcellularLocation>
        <location evidence="1">Membrane</location>
        <location evidence="1">Coated pit</location>
        <topology evidence="1">Peripheral membrane protein</topology>
        <orientation evidence="1">Cytoplasmic side</orientation>
    </subcellularLocation>
</comment>
<evidence type="ECO:0000256" key="10">
    <source>
        <dbReference type="ARBA" id="ARBA00068769"/>
    </source>
</evidence>
<evidence type="ECO:0000256" key="12">
    <source>
        <dbReference type="PIRSR" id="PIRSR037091-1"/>
    </source>
</evidence>
<evidence type="ECO:0000256" key="11">
    <source>
        <dbReference type="PIRNR" id="PIRNR037091"/>
    </source>
</evidence>
<feature type="region of interest" description="Disordered" evidence="13">
    <location>
        <begin position="683"/>
        <end position="709"/>
    </location>
</feature>
<keyword evidence="5 11" id="KW-0254">Endocytosis</keyword>
<dbReference type="SMART" id="SM00809">
    <property type="entry name" value="Alpha_adaptinC2"/>
    <property type="match status" value="1"/>
</dbReference>
<comment type="subunit">
    <text evidence="9">Adaptor protein complex 2 (AP-2) is a heterotetramer composed of two large adaptins (alpha-type and beta-type subunits), a medium adaptin (mu-type subunit AP50) and a small adaptin (sigma-type subunit AP17).</text>
</comment>
<keyword evidence="3 11" id="KW-0813">Transport</keyword>
<gene>
    <name evidence="15" type="ORF">Ocin01_09964</name>
</gene>
<dbReference type="FunFam" id="2.60.40.1230:FF:000003">
    <property type="entry name" value="AP-2 complex subunit alpha"/>
    <property type="match status" value="1"/>
</dbReference>
<accession>A0A1D2MUY0</accession>
<dbReference type="EMBL" id="LJIJ01000509">
    <property type="protein sequence ID" value="ODM96708.1"/>
    <property type="molecule type" value="Genomic_DNA"/>
</dbReference>
<evidence type="ECO:0000313" key="15">
    <source>
        <dbReference type="EMBL" id="ODM96708.1"/>
    </source>
</evidence>
<feature type="compositionally biased region" description="Low complexity" evidence="13">
    <location>
        <begin position="649"/>
        <end position="666"/>
    </location>
</feature>
<name>A0A1D2MUY0_ORCCI</name>
<dbReference type="InterPro" id="IPR013041">
    <property type="entry name" value="Clathrin_app_Ig-like_sf"/>
</dbReference>
<dbReference type="InterPro" id="IPR050840">
    <property type="entry name" value="Adaptor_Complx_Large_Subunit"/>
</dbReference>
<feature type="region of interest" description="Disordered" evidence="13">
    <location>
        <begin position="623"/>
        <end position="666"/>
    </location>
</feature>
<keyword evidence="7 11" id="KW-0472">Membrane</keyword>
<keyword evidence="4" id="KW-1003">Cell membrane</keyword>
<dbReference type="GO" id="GO:0035615">
    <property type="term" value="F:clathrin adaptor activity"/>
    <property type="evidence" value="ECO:0007669"/>
    <property type="project" value="InterPro"/>
</dbReference>
<evidence type="ECO:0000256" key="4">
    <source>
        <dbReference type="ARBA" id="ARBA00022475"/>
    </source>
</evidence>
<dbReference type="GO" id="GO:0072583">
    <property type="term" value="P:clathrin-dependent endocytosis"/>
    <property type="evidence" value="ECO:0007669"/>
    <property type="project" value="InterPro"/>
</dbReference>
<dbReference type="InterPro" id="IPR002553">
    <property type="entry name" value="Clathrin/coatomer_adapt-like_N"/>
</dbReference>
<dbReference type="AlphaFoldDB" id="A0A1D2MUY0"/>
<dbReference type="InterPro" id="IPR011989">
    <property type="entry name" value="ARM-like"/>
</dbReference>
<evidence type="ECO:0000256" key="8">
    <source>
        <dbReference type="ARBA" id="ARBA00023176"/>
    </source>
</evidence>
<feature type="binding site" evidence="12">
    <location>
        <position position="52"/>
    </location>
    <ligand>
        <name>a 1,2-diacyl-sn-glycero-3-phospho-(1D-myo-inositol-3,4,5-trisphosphate)</name>
        <dbReference type="ChEBI" id="CHEBI:57836"/>
    </ligand>
</feature>
<protein>
    <recommendedName>
        <fullName evidence="10 11">AP-2 complex subunit alpha</fullName>
    </recommendedName>
</protein>
<evidence type="ECO:0000256" key="3">
    <source>
        <dbReference type="ARBA" id="ARBA00022448"/>
    </source>
</evidence>
<evidence type="ECO:0000256" key="7">
    <source>
        <dbReference type="ARBA" id="ARBA00023136"/>
    </source>
</evidence>
<dbReference type="Pfam" id="PF02296">
    <property type="entry name" value="Alpha_adaptin_C"/>
    <property type="match status" value="1"/>
</dbReference>
<dbReference type="InterPro" id="IPR016024">
    <property type="entry name" value="ARM-type_fold"/>
</dbReference>
<dbReference type="Pfam" id="PF01602">
    <property type="entry name" value="Adaptin_N"/>
    <property type="match status" value="1"/>
</dbReference>
<keyword evidence="6 11" id="KW-0653">Protein transport</keyword>
<evidence type="ECO:0000256" key="1">
    <source>
        <dbReference type="ARBA" id="ARBA00004277"/>
    </source>
</evidence>
<keyword evidence="16" id="KW-1185">Reference proteome</keyword>
<dbReference type="FunFam" id="3.30.310.10:FF:000004">
    <property type="entry name" value="AP-2 complex subunit alpha"/>
    <property type="match status" value="1"/>
</dbReference>
<dbReference type="PIRSF" id="PIRSF037091">
    <property type="entry name" value="AP2_complex_alpha"/>
    <property type="match status" value="1"/>
</dbReference>
<dbReference type="GO" id="GO:0006886">
    <property type="term" value="P:intracellular protein transport"/>
    <property type="evidence" value="ECO:0007669"/>
    <property type="project" value="UniProtKB-UniRule"/>
</dbReference>
<dbReference type="GO" id="GO:0030122">
    <property type="term" value="C:AP-2 adaptor complex"/>
    <property type="evidence" value="ECO:0007669"/>
    <property type="project" value="InterPro"/>
</dbReference>
<dbReference type="InterPro" id="IPR008152">
    <property type="entry name" value="Clathrin_a/b/g-adaptin_app_Ig"/>
</dbReference>
<dbReference type="Proteomes" id="UP000094527">
    <property type="component" value="Unassembled WGS sequence"/>
</dbReference>
<feature type="binding site" evidence="12">
    <location>
        <begin position="10"/>
        <end position="11"/>
    </location>
    <ligand>
        <name>a 1,2-diacyl-sn-glycero-3-phospho-(1D-myo-inositol-3,4,5-trisphosphate)</name>
        <dbReference type="ChEBI" id="CHEBI:57836"/>
    </ligand>
</feature>
<dbReference type="InterPro" id="IPR012295">
    <property type="entry name" value="TBP_dom_sf"/>
</dbReference>
<comment type="function">
    <text evidence="11">Adaptins are components of the adaptor complexes which link clathrin to receptors in coated vesicles. Clathrin-associated protein complexes are believed to interact with the cytoplasmic tails of membrane proteins, leading to their selection and concentration.</text>
</comment>
<feature type="compositionally biased region" description="Gly residues" evidence="13">
    <location>
        <begin position="634"/>
        <end position="648"/>
    </location>
</feature>
<dbReference type="OMA" id="PVLMHRY"/>
<evidence type="ECO:0000256" key="6">
    <source>
        <dbReference type="ARBA" id="ARBA00022927"/>
    </source>
</evidence>
<dbReference type="SUPFAM" id="SSF48371">
    <property type="entry name" value="ARM repeat"/>
    <property type="match status" value="1"/>
</dbReference>
<dbReference type="FunFam" id="1.25.10.10:FF:000020">
    <property type="entry name" value="AP-2 complex subunit alpha"/>
    <property type="match status" value="1"/>
</dbReference>
<feature type="compositionally biased region" description="Polar residues" evidence="13">
    <location>
        <begin position="693"/>
        <end position="702"/>
    </location>
</feature>
<organism evidence="15 16">
    <name type="scientific">Orchesella cincta</name>
    <name type="common">Springtail</name>
    <name type="synonym">Podura cincta</name>
    <dbReference type="NCBI Taxonomy" id="48709"/>
    <lineage>
        <taxon>Eukaryota</taxon>
        <taxon>Metazoa</taxon>
        <taxon>Ecdysozoa</taxon>
        <taxon>Arthropoda</taxon>
        <taxon>Hexapoda</taxon>
        <taxon>Collembola</taxon>
        <taxon>Entomobryomorpha</taxon>
        <taxon>Entomobryoidea</taxon>
        <taxon>Orchesellidae</taxon>
        <taxon>Orchesellinae</taxon>
        <taxon>Orchesella</taxon>
    </lineage>
</organism>
<dbReference type="Gene3D" id="3.30.310.10">
    <property type="entry name" value="TATA-Binding Protein"/>
    <property type="match status" value="1"/>
</dbReference>
<evidence type="ECO:0000259" key="14">
    <source>
        <dbReference type="SMART" id="SM00809"/>
    </source>
</evidence>
<feature type="binding site" evidence="12">
    <location>
        <position position="42"/>
    </location>
    <ligand>
        <name>a 1,2-diacyl-sn-glycero-3-phospho-(1D-myo-inositol-3,4,5-trisphosphate)</name>
        <dbReference type="ChEBI" id="CHEBI:57836"/>
    </ligand>
</feature>
<evidence type="ECO:0000256" key="13">
    <source>
        <dbReference type="SAM" id="MobiDB-lite"/>
    </source>
</evidence>
<feature type="binding site" evidence="12">
    <location>
        <begin position="56"/>
        <end position="60"/>
    </location>
    <ligand>
        <name>a 1,2-diacyl-sn-glycero-3-phospho-(1D-myo-inositol-3,4,5-trisphosphate)</name>
        <dbReference type="ChEBI" id="CHEBI:57836"/>
    </ligand>
</feature>
<dbReference type="Pfam" id="PF02883">
    <property type="entry name" value="Alpha_adaptinC2"/>
    <property type="match status" value="1"/>
</dbReference>
<dbReference type="SUPFAM" id="SSF55711">
    <property type="entry name" value="Subdomain of clathrin and coatomer appendage domain"/>
    <property type="match status" value="1"/>
</dbReference>
<comment type="similarity">
    <text evidence="11">Belongs to the adaptor complexes large subunit family.</text>
</comment>
<evidence type="ECO:0000256" key="5">
    <source>
        <dbReference type="ARBA" id="ARBA00022583"/>
    </source>
</evidence>
<feature type="domain" description="Clathrin adaptor alpha/beta/gamma-adaptin appendage Ig-like subdomain" evidence="14">
    <location>
        <begin position="718"/>
        <end position="831"/>
    </location>
</feature>
<evidence type="ECO:0000256" key="2">
    <source>
        <dbReference type="ARBA" id="ARBA00004413"/>
    </source>
</evidence>
<dbReference type="InterPro" id="IPR009028">
    <property type="entry name" value="Coatomer/calthrin_app_sub_C"/>
</dbReference>
<sequence>MPAARGDGMRGLAVFISDIRNCKSKEAEIKRINKELANIRSKFKGDKTLDGYQKKKYVCKLLFIFLLGHDIDFGHMEAVNLLSSNKYTEKQIGYLFISVLVNTNSDLIRLIIQSIKNDLTSRNPVHVNLALQCIANIGSKEMAEAFATDIPRLLVSGETIDVVKQSAALCLLRLFRTHPEIIPCGEWTSRIIHLLNDQHMGVVTAACSLIEALVKRSPDEYKGCVSLAVSRLSRIVTSSYTDLQDYTYYFVPAPWLSVKLLRLLQNYPPPEDPGVRGRLNECLETILNKAQEPPKSKKVQHSNAKNAVLFEAISLIIHSDSEPNLLVRACNQLGQFLTHRETNLRYLALESMCLLAASEFSHEAVKKHQETVINALKTERDVSVRQRAVDLLYAMCDRSNAEEIVQEMLHYLETADYSIREEMVLKIAILAEKYATDYSWYVDVILNLIRMAGDHVSEEVWYRVIQIVVNREDVQGYAAKTVFEALQAPACHENMVKVGGYILGEFGNLIAGDSRSSPAVQFRLLHSKYHLCSVATRALLLSTYIKFVNLFPEIKPQIQEVFKQDSNIRSADAELQQRASEYLRLSVVASTDVLATVLEEMPPFPERESSILAILKKKKPGRTVDPLDVKEQAEGGGGGGTSAGGGGSIVSVNSQQQQQQQRQQNGQTTDLLVDVLGDIYSTPPSSGGGGGVPTQNNFTKNNLGGGGEGGTQPVDNLKKLAWKNNGVLFENDLLQIGVKAEYRLNLGRMTLFYGNKTAFPMLGFNPGVSCAGELASKVSVQVKPVDATVEAGAQVQQLINMECVEDFNEYPSLVLTFVYNSVQQKLNLKLPLTINKFFEPTDMNAETFFARWKNLGGAQQESQRIFKAAFPMDINATSAKLSGFGMQLLKGIDPNQDNFVCAAILHTRTQQIGCLLRLEPNRQAQMYRLTIRASKESVAKQMSELLSEHF</sequence>
<dbReference type="STRING" id="48709.A0A1D2MUY0"/>
<dbReference type="InterPro" id="IPR017104">
    <property type="entry name" value="AP2_complex_asu"/>
</dbReference>
<keyword evidence="8 11" id="KW-0168">Coated pit</keyword>
<evidence type="ECO:0000313" key="16">
    <source>
        <dbReference type="Proteomes" id="UP000094527"/>
    </source>
</evidence>
<dbReference type="Gene3D" id="1.25.10.10">
    <property type="entry name" value="Leucine-rich Repeat Variant"/>
    <property type="match status" value="1"/>
</dbReference>
<dbReference type="Gene3D" id="2.60.40.1230">
    <property type="match status" value="1"/>
</dbReference>